<gene>
    <name evidence="1" type="ORF">PSYPI_48987</name>
</gene>
<sequence>DDALLLLVPQHRNGDAAGVSRVGLRKSLRKNLTL</sequence>
<dbReference type="Proteomes" id="UP000004986">
    <property type="component" value="Unassembled WGS sequence"/>
</dbReference>
<protein>
    <submittedName>
        <fullName evidence="1">Uncharacterized protein</fullName>
    </submittedName>
</protein>
<evidence type="ECO:0000313" key="1">
    <source>
        <dbReference type="EMBL" id="EGH49929.1"/>
    </source>
</evidence>
<accession>F3GS76</accession>
<dbReference type="AlphaFoldDB" id="F3GS76"/>
<keyword evidence="2" id="KW-1185">Reference proteome</keyword>
<evidence type="ECO:0000313" key="2">
    <source>
        <dbReference type="Proteomes" id="UP000004986"/>
    </source>
</evidence>
<dbReference type="EMBL" id="AEAI01004915">
    <property type="protein sequence ID" value="EGH49929.1"/>
    <property type="molecule type" value="Genomic_DNA"/>
</dbReference>
<name>F3GS76_PSESJ</name>
<organism evidence="1 2">
    <name type="scientific">Pseudomonas syringae pv. pisi str. 1704B</name>
    <dbReference type="NCBI Taxonomy" id="629263"/>
    <lineage>
        <taxon>Bacteria</taxon>
        <taxon>Pseudomonadati</taxon>
        <taxon>Pseudomonadota</taxon>
        <taxon>Gammaproteobacteria</taxon>
        <taxon>Pseudomonadales</taxon>
        <taxon>Pseudomonadaceae</taxon>
        <taxon>Pseudomonas</taxon>
        <taxon>Pseudomonas syringae</taxon>
    </lineage>
</organism>
<comment type="caution">
    <text evidence="1">The sequence shown here is derived from an EMBL/GenBank/DDBJ whole genome shotgun (WGS) entry which is preliminary data.</text>
</comment>
<feature type="non-terminal residue" evidence="1">
    <location>
        <position position="34"/>
    </location>
</feature>
<proteinExistence type="predicted"/>
<reference evidence="1 2" key="1">
    <citation type="journal article" date="2011" name="PLoS Pathog.">
        <title>Dynamic evolution of pathogenicity revealed by sequencing and comparative genomics of 19 Pseudomonas syringae isolates.</title>
        <authorList>
            <person name="Baltrus D.A."/>
            <person name="Nishimura M.T."/>
            <person name="Romanchuk A."/>
            <person name="Chang J.H."/>
            <person name="Mukhtar M.S."/>
            <person name="Cherkis K."/>
            <person name="Roach J."/>
            <person name="Grant S.R."/>
            <person name="Jones C.D."/>
            <person name="Dangl J.L."/>
        </authorList>
    </citation>
    <scope>NUCLEOTIDE SEQUENCE [LARGE SCALE GENOMIC DNA]</scope>
    <source>
        <strain evidence="1 2">1704B</strain>
    </source>
</reference>
<dbReference type="BioCyc" id="PSYR629263:G11X0-9086-MONOMER"/>
<feature type="non-terminal residue" evidence="1">
    <location>
        <position position="1"/>
    </location>
</feature>